<reference evidence="2" key="1">
    <citation type="submission" date="2022-06" db="EMBL/GenBank/DDBJ databases">
        <title>Gracilimonas sp. CAU 1638 isolated from sea sediment.</title>
        <authorList>
            <person name="Kim W."/>
        </authorList>
    </citation>
    <scope>NUCLEOTIDE SEQUENCE</scope>
    <source>
        <strain evidence="2">CAU 1638</strain>
    </source>
</reference>
<protein>
    <submittedName>
        <fullName evidence="2">D-Ala-D-Ala carboxypeptidase family metallohydrolase</fullName>
    </submittedName>
</protein>
<keyword evidence="3" id="KW-1185">Reference proteome</keyword>
<dbReference type="InterPro" id="IPR013230">
    <property type="entry name" value="Peptidase_M15A_C"/>
</dbReference>
<keyword evidence="2" id="KW-0645">Protease</keyword>
<dbReference type="InterPro" id="IPR009045">
    <property type="entry name" value="Zn_M74/Hedgehog-like"/>
</dbReference>
<keyword evidence="2" id="KW-0121">Carboxypeptidase</keyword>
<dbReference type="Pfam" id="PF08291">
    <property type="entry name" value="Peptidase_M15_3"/>
    <property type="match status" value="1"/>
</dbReference>
<evidence type="ECO:0000313" key="2">
    <source>
        <dbReference type="EMBL" id="MCP9289991.1"/>
    </source>
</evidence>
<comment type="caution">
    <text evidence="2">The sequence shown here is derived from an EMBL/GenBank/DDBJ whole genome shotgun (WGS) entry which is preliminary data.</text>
</comment>
<evidence type="ECO:0000313" key="3">
    <source>
        <dbReference type="Proteomes" id="UP001139125"/>
    </source>
</evidence>
<organism evidence="2 3">
    <name type="scientific">Gracilimonas sediminicola</name>
    <dbReference type="NCBI Taxonomy" id="2952158"/>
    <lineage>
        <taxon>Bacteria</taxon>
        <taxon>Pseudomonadati</taxon>
        <taxon>Balneolota</taxon>
        <taxon>Balneolia</taxon>
        <taxon>Balneolales</taxon>
        <taxon>Balneolaceae</taxon>
        <taxon>Gracilimonas</taxon>
    </lineage>
</organism>
<accession>A0A9X2RAY7</accession>
<dbReference type="AlphaFoldDB" id="A0A9X2RAY7"/>
<keyword evidence="2" id="KW-0378">Hydrolase</keyword>
<dbReference type="RefSeq" id="WP_255131647.1">
    <property type="nucleotide sequence ID" value="NZ_JANDBC010000001.1"/>
</dbReference>
<dbReference type="Proteomes" id="UP001139125">
    <property type="component" value="Unassembled WGS sequence"/>
</dbReference>
<name>A0A9X2RAY7_9BACT</name>
<gene>
    <name evidence="2" type="ORF">NM125_00195</name>
</gene>
<evidence type="ECO:0000259" key="1">
    <source>
        <dbReference type="Pfam" id="PF08291"/>
    </source>
</evidence>
<proteinExistence type="predicted"/>
<dbReference type="EMBL" id="JANDBC010000001">
    <property type="protein sequence ID" value="MCP9289991.1"/>
    <property type="molecule type" value="Genomic_DNA"/>
</dbReference>
<sequence>MAEYNYFTENDFKTAFPACSMDDMDAEFMEKLDLAREIATVPFIVNSAYRTVEHEKENGRPGTSSHTKGIAVDLKCTRSRVRYRIIYALIQVGFTRIGIGEDFIHVDDDNEKDQQVIWDYYE</sequence>
<feature type="domain" description="Peptidase M15A C-terminal" evidence="1">
    <location>
        <begin position="25"/>
        <end position="107"/>
    </location>
</feature>
<dbReference type="SUPFAM" id="SSF55166">
    <property type="entry name" value="Hedgehog/DD-peptidase"/>
    <property type="match status" value="1"/>
</dbReference>
<dbReference type="Gene3D" id="3.30.1380.10">
    <property type="match status" value="1"/>
</dbReference>
<dbReference type="GO" id="GO:0004180">
    <property type="term" value="F:carboxypeptidase activity"/>
    <property type="evidence" value="ECO:0007669"/>
    <property type="project" value="UniProtKB-KW"/>
</dbReference>